<name>A0A182N6N6_9DIPT</name>
<dbReference type="AlphaFoldDB" id="A0A182N6N6"/>
<sequence>MCRIGLNTHAHTTPEQVAVRAGDPSRRSSSLSFLPVDFIDPHPDRRNKKLVKETVPLYAKLIIKCNFDSPTWYKNGKLIPVDHKRAKS</sequence>
<accession>A0A182N6N6</accession>
<reference evidence="2" key="1">
    <citation type="submission" date="2013-03" db="EMBL/GenBank/DDBJ databases">
        <title>The Genome Sequence of Anopheles dirus WRAIR2.</title>
        <authorList>
            <consortium name="The Broad Institute Genomics Platform"/>
            <person name="Neafsey D.E."/>
            <person name="Walton C."/>
            <person name="Walker B."/>
            <person name="Young S.K."/>
            <person name="Zeng Q."/>
            <person name="Gargeya S."/>
            <person name="Fitzgerald M."/>
            <person name="Haas B."/>
            <person name="Abouelleil A."/>
            <person name="Allen A.W."/>
            <person name="Alvarado L."/>
            <person name="Arachchi H.M."/>
            <person name="Berlin A.M."/>
            <person name="Chapman S.B."/>
            <person name="Gainer-Dewar J."/>
            <person name="Goldberg J."/>
            <person name="Griggs A."/>
            <person name="Gujja S."/>
            <person name="Hansen M."/>
            <person name="Howarth C."/>
            <person name="Imamovic A."/>
            <person name="Ireland A."/>
            <person name="Larimer J."/>
            <person name="McCowan C."/>
            <person name="Murphy C."/>
            <person name="Pearson M."/>
            <person name="Poon T.W."/>
            <person name="Priest M."/>
            <person name="Roberts A."/>
            <person name="Saif S."/>
            <person name="Shea T."/>
            <person name="Sisk P."/>
            <person name="Sykes S."/>
            <person name="Wortman J."/>
            <person name="Nusbaum C."/>
            <person name="Birren B."/>
        </authorList>
    </citation>
    <scope>NUCLEOTIDE SEQUENCE [LARGE SCALE GENOMIC DNA]</scope>
    <source>
        <strain evidence="2">WRAIR2</strain>
    </source>
</reference>
<evidence type="ECO:0000313" key="1">
    <source>
        <dbReference type="EnsemblMetazoa" id="ADIR003309-PA"/>
    </source>
</evidence>
<dbReference type="VEuPathDB" id="VectorBase:ADIR003309"/>
<reference evidence="1" key="2">
    <citation type="submission" date="2020-05" db="UniProtKB">
        <authorList>
            <consortium name="EnsemblMetazoa"/>
        </authorList>
    </citation>
    <scope>IDENTIFICATION</scope>
    <source>
        <strain evidence="1">WRAIR2</strain>
    </source>
</reference>
<organism evidence="1 2">
    <name type="scientific">Anopheles dirus</name>
    <dbReference type="NCBI Taxonomy" id="7168"/>
    <lineage>
        <taxon>Eukaryota</taxon>
        <taxon>Metazoa</taxon>
        <taxon>Ecdysozoa</taxon>
        <taxon>Arthropoda</taxon>
        <taxon>Hexapoda</taxon>
        <taxon>Insecta</taxon>
        <taxon>Pterygota</taxon>
        <taxon>Neoptera</taxon>
        <taxon>Endopterygota</taxon>
        <taxon>Diptera</taxon>
        <taxon>Nematocera</taxon>
        <taxon>Culicoidea</taxon>
        <taxon>Culicidae</taxon>
        <taxon>Anophelinae</taxon>
        <taxon>Anopheles</taxon>
    </lineage>
</organism>
<proteinExistence type="predicted"/>
<dbReference type="EnsemblMetazoa" id="ADIR003309-RA">
    <property type="protein sequence ID" value="ADIR003309-PA"/>
    <property type="gene ID" value="ADIR003309"/>
</dbReference>
<protein>
    <submittedName>
        <fullName evidence="1">Uncharacterized protein</fullName>
    </submittedName>
</protein>
<dbReference type="Proteomes" id="UP000075884">
    <property type="component" value="Unassembled WGS sequence"/>
</dbReference>
<keyword evidence="2" id="KW-1185">Reference proteome</keyword>
<evidence type="ECO:0000313" key="2">
    <source>
        <dbReference type="Proteomes" id="UP000075884"/>
    </source>
</evidence>